<dbReference type="KEGG" id="pze:HU754_015495"/>
<proteinExistence type="predicted"/>
<protein>
    <submittedName>
        <fullName evidence="1">Uncharacterized protein</fullName>
    </submittedName>
</protein>
<name>A0A9E6NJK0_9PSED</name>
<evidence type="ECO:0000313" key="2">
    <source>
        <dbReference type="Proteomes" id="UP000627092"/>
    </source>
</evidence>
<sequence length="74" mass="8694">MMEFIVDLHGTAETEQDARDKTIKNRTEAGKILLITNVQMHPKKHSATVTYDYREDPDFDWEKYYSDQDLEGRG</sequence>
<gene>
    <name evidence="1" type="ORF">HU754_015495</name>
</gene>
<reference evidence="1" key="2">
    <citation type="journal article" date="2021" name="Microorganisms">
        <title>The Ever-Expanding Pseudomonas Genus: Description of 43 New Species and Partition of the Pseudomonas putida Group.</title>
        <authorList>
            <person name="Girard L."/>
            <person name="Lood C."/>
            <person name="Hofte M."/>
            <person name="Vandamme P."/>
            <person name="Rokni-Zadeh H."/>
            <person name="van Noort V."/>
            <person name="Lavigne R."/>
            <person name="De Mot R."/>
        </authorList>
    </citation>
    <scope>NUCLEOTIDE SEQUENCE</scope>
    <source>
        <strain evidence="1">OE 48.2</strain>
    </source>
</reference>
<organism evidence="1 2">
    <name type="scientific">Pseudomonas zeae</name>
    <dbReference type="NCBI Taxonomy" id="2745510"/>
    <lineage>
        <taxon>Bacteria</taxon>
        <taxon>Pseudomonadati</taxon>
        <taxon>Pseudomonadota</taxon>
        <taxon>Gammaproteobacteria</taxon>
        <taxon>Pseudomonadales</taxon>
        <taxon>Pseudomonadaceae</taxon>
        <taxon>Pseudomonas</taxon>
    </lineage>
</organism>
<dbReference type="EMBL" id="CP077090">
    <property type="protein sequence ID" value="QXI09258.1"/>
    <property type="molecule type" value="Genomic_DNA"/>
</dbReference>
<dbReference type="AlphaFoldDB" id="A0A9E6NJK0"/>
<reference evidence="1" key="1">
    <citation type="journal article" date="2020" name="Microorganisms">
        <title>Reliable Identification of Environmental Pseudomonas Isolates Using the rpoD Gene.</title>
        <authorList>
            <consortium name="The Broad Institute Genome Sequencing Platform"/>
            <person name="Girard L."/>
            <person name="Lood C."/>
            <person name="Rokni-Zadeh H."/>
            <person name="van Noort V."/>
            <person name="Lavigne R."/>
            <person name="De Mot R."/>
        </authorList>
    </citation>
    <scope>NUCLEOTIDE SEQUENCE</scope>
    <source>
        <strain evidence="1">OE 48.2</strain>
    </source>
</reference>
<evidence type="ECO:0000313" key="1">
    <source>
        <dbReference type="EMBL" id="QXI09258.1"/>
    </source>
</evidence>
<dbReference type="Proteomes" id="UP000627092">
    <property type="component" value="Chromosome"/>
</dbReference>
<dbReference type="RefSeq" id="WP_186623280.1">
    <property type="nucleotide sequence ID" value="NZ_CP077090.1"/>
</dbReference>
<accession>A0A9E6NJK0</accession>